<sequence>MLKVVQCNFTNISDTEKKIEHTLEHSVLVFYFALFRLFFWRKSPVNRNNYLYIRLNVNIKIISRPKRVVEDYIIIYHFYHSSFLLLSTCLINFYNLSQSNAIMSWKKLLMIICQLPNGREDLYYFSNSRQCPQTALTIQLKKNLQDFFILKDVHNVEYNIFLLLLSVLSLFATVSKLQFNFNTFKKKMPVHTKMHVRKE</sequence>
<keyword evidence="3" id="KW-1185">Reference proteome</keyword>
<protein>
    <submittedName>
        <fullName evidence="2">Uncharacterized protein</fullName>
    </submittedName>
</protein>
<gene>
    <name evidence="2" type="ORF">RFI_37921</name>
</gene>
<keyword evidence="1" id="KW-0812">Transmembrane</keyword>
<proteinExistence type="predicted"/>
<feature type="transmembrane region" description="Helical" evidence="1">
    <location>
        <begin position="22"/>
        <end position="39"/>
    </location>
</feature>
<reference evidence="2 3" key="1">
    <citation type="journal article" date="2013" name="Curr. Biol.">
        <title>The Genome of the Foraminiferan Reticulomyxa filosa.</title>
        <authorList>
            <person name="Glockner G."/>
            <person name="Hulsmann N."/>
            <person name="Schleicher M."/>
            <person name="Noegel A.A."/>
            <person name="Eichinger L."/>
            <person name="Gallinger C."/>
            <person name="Pawlowski J."/>
            <person name="Sierra R."/>
            <person name="Euteneuer U."/>
            <person name="Pillet L."/>
            <person name="Moustafa A."/>
            <person name="Platzer M."/>
            <person name="Groth M."/>
            <person name="Szafranski K."/>
            <person name="Schliwa M."/>
        </authorList>
    </citation>
    <scope>NUCLEOTIDE SEQUENCE [LARGE SCALE GENOMIC DNA]</scope>
</reference>
<dbReference type="EMBL" id="ASPP01043618">
    <property type="protein sequence ID" value="ETN99549.1"/>
    <property type="molecule type" value="Genomic_DNA"/>
</dbReference>
<keyword evidence="1" id="KW-0472">Membrane</keyword>
<dbReference type="AlphaFoldDB" id="X6LFN1"/>
<feature type="transmembrane region" description="Helical" evidence="1">
    <location>
        <begin position="73"/>
        <end position="94"/>
    </location>
</feature>
<feature type="transmembrane region" description="Helical" evidence="1">
    <location>
        <begin position="160"/>
        <end position="179"/>
    </location>
</feature>
<evidence type="ECO:0000313" key="3">
    <source>
        <dbReference type="Proteomes" id="UP000023152"/>
    </source>
</evidence>
<name>X6LFN1_RETFI</name>
<comment type="caution">
    <text evidence="2">The sequence shown here is derived from an EMBL/GenBank/DDBJ whole genome shotgun (WGS) entry which is preliminary data.</text>
</comment>
<accession>X6LFN1</accession>
<evidence type="ECO:0000313" key="2">
    <source>
        <dbReference type="EMBL" id="ETN99549.1"/>
    </source>
</evidence>
<dbReference type="Proteomes" id="UP000023152">
    <property type="component" value="Unassembled WGS sequence"/>
</dbReference>
<organism evidence="2 3">
    <name type="scientific">Reticulomyxa filosa</name>
    <dbReference type="NCBI Taxonomy" id="46433"/>
    <lineage>
        <taxon>Eukaryota</taxon>
        <taxon>Sar</taxon>
        <taxon>Rhizaria</taxon>
        <taxon>Retaria</taxon>
        <taxon>Foraminifera</taxon>
        <taxon>Monothalamids</taxon>
        <taxon>Reticulomyxidae</taxon>
        <taxon>Reticulomyxa</taxon>
    </lineage>
</organism>
<keyword evidence="1" id="KW-1133">Transmembrane helix</keyword>
<evidence type="ECO:0000256" key="1">
    <source>
        <dbReference type="SAM" id="Phobius"/>
    </source>
</evidence>